<dbReference type="InterPro" id="IPR011990">
    <property type="entry name" value="TPR-like_helical_dom_sf"/>
</dbReference>
<evidence type="ECO:0000256" key="3">
    <source>
        <dbReference type="ARBA" id="ARBA00022989"/>
    </source>
</evidence>
<keyword evidence="4 6" id="KW-0472">Membrane</keyword>
<protein>
    <submittedName>
        <fullName evidence="8">Heme biosynthesis protein HemY</fullName>
    </submittedName>
</protein>
<dbReference type="SUPFAM" id="SSF48452">
    <property type="entry name" value="TPR-like"/>
    <property type="match status" value="1"/>
</dbReference>
<feature type="compositionally biased region" description="Basic and acidic residues" evidence="5">
    <location>
        <begin position="529"/>
        <end position="541"/>
    </location>
</feature>
<dbReference type="Gene3D" id="1.25.40.10">
    <property type="entry name" value="Tetratricopeptide repeat domain"/>
    <property type="match status" value="1"/>
</dbReference>
<dbReference type="Proteomes" id="UP001139104">
    <property type="component" value="Unassembled WGS sequence"/>
</dbReference>
<feature type="compositionally biased region" description="Pro residues" evidence="5">
    <location>
        <begin position="431"/>
        <end position="445"/>
    </location>
</feature>
<evidence type="ECO:0000313" key="8">
    <source>
        <dbReference type="EMBL" id="MCI4681574.1"/>
    </source>
</evidence>
<dbReference type="Pfam" id="PF07219">
    <property type="entry name" value="HemY_N"/>
    <property type="match status" value="1"/>
</dbReference>
<feature type="compositionally biased region" description="Low complexity" evidence="5">
    <location>
        <begin position="479"/>
        <end position="490"/>
    </location>
</feature>
<dbReference type="InterPro" id="IPR010817">
    <property type="entry name" value="HemY_N"/>
</dbReference>
<feature type="compositionally biased region" description="Pro residues" evidence="5">
    <location>
        <begin position="506"/>
        <end position="515"/>
    </location>
</feature>
<dbReference type="RefSeq" id="WP_243065629.1">
    <property type="nucleotide sequence ID" value="NZ_JAIVFK010000007.1"/>
</dbReference>
<gene>
    <name evidence="8" type="ORF">K2U94_02100</name>
</gene>
<evidence type="ECO:0000256" key="5">
    <source>
        <dbReference type="SAM" id="MobiDB-lite"/>
    </source>
</evidence>
<dbReference type="EMBL" id="JAIVFP010000001">
    <property type="protein sequence ID" value="MCI4681574.1"/>
    <property type="molecule type" value="Genomic_DNA"/>
</dbReference>
<accession>A0ABS9Z1R0</accession>
<name>A0ABS9Z1R0_9HYPH</name>
<evidence type="ECO:0000256" key="6">
    <source>
        <dbReference type="SAM" id="Phobius"/>
    </source>
</evidence>
<evidence type="ECO:0000259" key="7">
    <source>
        <dbReference type="Pfam" id="PF07219"/>
    </source>
</evidence>
<comment type="subcellular location">
    <subcellularLocation>
        <location evidence="1">Membrane</location>
    </subcellularLocation>
</comment>
<feature type="region of interest" description="Disordered" evidence="5">
    <location>
        <begin position="427"/>
        <end position="541"/>
    </location>
</feature>
<dbReference type="InterPro" id="IPR016982">
    <property type="entry name" value="Mms48"/>
</dbReference>
<dbReference type="Pfam" id="PF14559">
    <property type="entry name" value="TPR_19"/>
    <property type="match status" value="1"/>
</dbReference>
<proteinExistence type="predicted"/>
<feature type="transmembrane region" description="Helical" evidence="6">
    <location>
        <begin position="43"/>
        <end position="63"/>
    </location>
</feature>
<reference evidence="8" key="1">
    <citation type="journal article" date="2022" name="ISME J.">
        <title>Identification of active gaseous-alkane degraders at natural gas seeps.</title>
        <authorList>
            <person name="Farhan Ul Haque M."/>
            <person name="Hernandez M."/>
            <person name="Crombie A.T."/>
            <person name="Murrell J.C."/>
        </authorList>
    </citation>
    <scope>NUCLEOTIDE SEQUENCE</scope>
    <source>
        <strain evidence="8">PC2</strain>
    </source>
</reference>
<organism evidence="8 9">
    <name type="scientific">Candidatus Rhodoblastus alkanivorans</name>
    <dbReference type="NCBI Taxonomy" id="2954117"/>
    <lineage>
        <taxon>Bacteria</taxon>
        <taxon>Pseudomonadati</taxon>
        <taxon>Pseudomonadota</taxon>
        <taxon>Alphaproteobacteria</taxon>
        <taxon>Hyphomicrobiales</taxon>
        <taxon>Rhodoblastaceae</taxon>
        <taxon>Rhodoblastus</taxon>
    </lineage>
</organism>
<feature type="compositionally biased region" description="Pro residues" evidence="5">
    <location>
        <begin position="456"/>
        <end position="470"/>
    </location>
</feature>
<feature type="domain" description="HemY N-terminal" evidence="7">
    <location>
        <begin position="26"/>
        <end position="129"/>
    </location>
</feature>
<keyword evidence="9" id="KW-1185">Reference proteome</keyword>
<comment type="caution">
    <text evidence="8">The sequence shown here is derived from an EMBL/GenBank/DDBJ whole genome shotgun (WGS) entry which is preliminary data.</text>
</comment>
<evidence type="ECO:0000256" key="4">
    <source>
        <dbReference type="ARBA" id="ARBA00023136"/>
    </source>
</evidence>
<dbReference type="PIRSF" id="PIRSF031802">
    <property type="entry name" value="UCP031802"/>
    <property type="match status" value="1"/>
</dbReference>
<keyword evidence="2 6" id="KW-0812">Transmembrane</keyword>
<keyword evidence="3 6" id="KW-1133">Transmembrane helix</keyword>
<evidence type="ECO:0000256" key="2">
    <source>
        <dbReference type="ARBA" id="ARBA00022692"/>
    </source>
</evidence>
<sequence length="541" mass="58529">MFRILVFLFMIGLATVGLGLLVEQPGSLSLTWFGYHIDTSPLVGLGVVALVAIVAWGLIRFVFNLPSLVSVAARARKRARGHEAIARGIIAAGVGDVHKARKASRDAKKLAPHEPLALLLEAQAAQLSGDREGAERAFRAMTERSETKLLGLRGLHAESLRRGDQERAHEIALEAQNITPLSWSGQALLDRYTTQNDWDAARLAVAQNLKAKIIDSETANRQRAVIDTALAMEAEMTDPDRAIGLLRAAVRKAPDLVPATALLARLLARRGNLRSASKLIEAAYAKTPHPDLAQAYVDMRSGDSAADRLARAKTLAKFAPKDPESAMMVATAALGARDFAAAREAMTPLVAMGERPTSRMCVIMAELEEREHNAQGLVREWLARGSRATRDAVWIADGHWSKQWAPVSPVTGKLDAYRWMQPKEELAGPVEEPPPAYAPPPPPPALEVEAPRAELAPPPEEPAAPEPALPAPEEKIEDPAQQPPLQEAPAQEPPARQPSAKEAPAKYPPRQPSAPEPVIFPLATPPDDPGPKKQEAETRLF</sequence>
<evidence type="ECO:0000313" key="9">
    <source>
        <dbReference type="Proteomes" id="UP001139104"/>
    </source>
</evidence>
<evidence type="ECO:0000256" key="1">
    <source>
        <dbReference type="ARBA" id="ARBA00004370"/>
    </source>
</evidence>